<dbReference type="Pfam" id="PF00534">
    <property type="entry name" value="Glycos_transf_1"/>
    <property type="match status" value="1"/>
</dbReference>
<dbReference type="GO" id="GO:0016757">
    <property type="term" value="F:glycosyltransferase activity"/>
    <property type="evidence" value="ECO:0007669"/>
    <property type="project" value="InterPro"/>
</dbReference>
<dbReference type="PANTHER" id="PTHR12526:SF637">
    <property type="entry name" value="GLYCOSYLTRANSFERASE EPSF-RELATED"/>
    <property type="match status" value="1"/>
</dbReference>
<dbReference type="InterPro" id="IPR001296">
    <property type="entry name" value="Glyco_trans_1"/>
</dbReference>
<organism evidence="2">
    <name type="scientific">marine sediment metagenome</name>
    <dbReference type="NCBI Taxonomy" id="412755"/>
    <lineage>
        <taxon>unclassified sequences</taxon>
        <taxon>metagenomes</taxon>
        <taxon>ecological metagenomes</taxon>
    </lineage>
</organism>
<dbReference type="SUPFAM" id="SSF53756">
    <property type="entry name" value="UDP-Glycosyltransferase/glycogen phosphorylase"/>
    <property type="match status" value="1"/>
</dbReference>
<sequence length="403" mass="47226">MLKKNVIHYAKKCYWKLKNIVRSIIGYPVIYNANRVNENKYKKRALLIYLITPFYLKPDSPKFLNHQNLSCTVKIAHILDEFGYAVDVADVRDKKFYPRKNYNLVFSHRVDLKNIQHYFAEDTLKVYLSTGMNHIIHNRNLKKRVEDLFQRRGCELKLSNIKFNPEYMPFISNADAIIGFGNKFTVSTWGKFFSGPIYMVNNYGFKETKFIWSSRDYTVAKKNFVFFGGGHLMRKGLDLLLEVFSKYSDLNLYVCGLFDYDEEFKKCYYKELYQTKNIHPIGWVQVNSKRYEELIKKCAYIIHPSCEEGQPGAVVQCMYSGLIPIVSKESGVDVDAFGITLENNSLAQIAETIVRVSQLPSSWHKEHSIKTREVAEKYYSEEAFEKRFREIMSNILKSWKGNK</sequence>
<accession>X1E4I7</accession>
<dbReference type="EMBL" id="BARU01000162">
    <property type="protein sequence ID" value="GAH28176.1"/>
    <property type="molecule type" value="Genomic_DNA"/>
</dbReference>
<dbReference type="PANTHER" id="PTHR12526">
    <property type="entry name" value="GLYCOSYLTRANSFERASE"/>
    <property type="match status" value="1"/>
</dbReference>
<dbReference type="Gene3D" id="3.40.50.2000">
    <property type="entry name" value="Glycogen Phosphorylase B"/>
    <property type="match status" value="1"/>
</dbReference>
<dbReference type="CDD" id="cd01635">
    <property type="entry name" value="Glycosyltransferase_GTB-type"/>
    <property type="match status" value="1"/>
</dbReference>
<reference evidence="2" key="1">
    <citation type="journal article" date="2014" name="Front. Microbiol.">
        <title>High frequency of phylogenetically diverse reductive dehalogenase-homologous genes in deep subseafloor sedimentary metagenomes.</title>
        <authorList>
            <person name="Kawai M."/>
            <person name="Futagami T."/>
            <person name="Toyoda A."/>
            <person name="Takaki Y."/>
            <person name="Nishi S."/>
            <person name="Hori S."/>
            <person name="Arai W."/>
            <person name="Tsubouchi T."/>
            <person name="Morono Y."/>
            <person name="Uchiyama I."/>
            <person name="Ito T."/>
            <person name="Fujiyama A."/>
            <person name="Inagaki F."/>
            <person name="Takami H."/>
        </authorList>
    </citation>
    <scope>NUCLEOTIDE SEQUENCE</scope>
    <source>
        <strain evidence="2">Expedition CK06-06</strain>
    </source>
</reference>
<evidence type="ECO:0000259" key="1">
    <source>
        <dbReference type="Pfam" id="PF00534"/>
    </source>
</evidence>
<feature type="domain" description="Glycosyl transferase family 1" evidence="1">
    <location>
        <begin position="220"/>
        <end position="353"/>
    </location>
</feature>
<proteinExistence type="predicted"/>
<gene>
    <name evidence="2" type="ORF">S03H2_00706</name>
</gene>
<evidence type="ECO:0000313" key="2">
    <source>
        <dbReference type="EMBL" id="GAH28176.1"/>
    </source>
</evidence>
<name>X1E4I7_9ZZZZ</name>
<dbReference type="AlphaFoldDB" id="X1E4I7"/>
<protein>
    <recommendedName>
        <fullName evidence="1">Glycosyl transferase family 1 domain-containing protein</fullName>
    </recommendedName>
</protein>
<comment type="caution">
    <text evidence="2">The sequence shown here is derived from an EMBL/GenBank/DDBJ whole genome shotgun (WGS) entry which is preliminary data.</text>
</comment>